<sequence length="214" mass="24593">MFRVVGTGPRGGSARTGYNFRVESQLVAYIDESSALKPPDRQEYMVCAAIIDTQDLEKIREELRPLRLPGQVKLHRTDERNSRRRKIVDTLSEIDSMQAIITHQSEVSKKTERHRRKCLEQMYFELSEMHVHNVTLESRQEAQNRRDVAHIVALQGQGQSAGIRLRHVRGGDDPLLWIPDAVLGALNTVHLGEEQYWEKLHEKVVLNRPTPDSL</sequence>
<reference evidence="1 2" key="1">
    <citation type="journal article" date="2010" name="BMC Genomics">
        <title>Complete genome sequence and lifestyle of black-pigmented Corynebacterium aurimucosum ATCC 700975 (formerly C. nigricans CN-1) isolated from a vaginal swab of a woman with spontaneous abortion.</title>
        <authorList>
            <person name="Trost E."/>
            <person name="Gotker S."/>
            <person name="Schneider J."/>
            <person name="Schneiker-Bekel S."/>
            <person name="Szczepanowski R."/>
            <person name="Tilker A."/>
            <person name="Viehoever P."/>
            <person name="Arnold W."/>
            <person name="Bekel T."/>
            <person name="Blom J."/>
            <person name="Gartemann K.H."/>
            <person name="Linke B."/>
            <person name="Goesmann A."/>
            <person name="Puhler A."/>
            <person name="Shukla S.K."/>
            <person name="Tauch A."/>
        </authorList>
    </citation>
    <scope>NUCLEOTIDE SEQUENCE [LARGE SCALE GENOMIC DNA]</scope>
    <source>
        <strain evidence="2">ATCC 700975 / DSM 44827 / CIP 107346 / CN-1</strain>
    </source>
</reference>
<dbReference type="EMBL" id="CP001601">
    <property type="protein sequence ID" value="ACP31611.1"/>
    <property type="molecule type" value="Genomic_DNA"/>
</dbReference>
<dbReference type="HOGENOM" id="CLU_098654_0_0_11"/>
<proteinExistence type="predicted"/>
<organism evidence="1 2">
    <name type="scientific">Corynebacterium aurimucosum (strain ATCC 700975 / DSM 44827 / CIP 107346 / CN-1)</name>
    <name type="common">Corynebacterium nigricans</name>
    <dbReference type="NCBI Taxonomy" id="548476"/>
    <lineage>
        <taxon>Bacteria</taxon>
        <taxon>Bacillati</taxon>
        <taxon>Actinomycetota</taxon>
        <taxon>Actinomycetes</taxon>
        <taxon>Mycobacteriales</taxon>
        <taxon>Corynebacteriaceae</taxon>
        <taxon>Corynebacterium</taxon>
    </lineage>
</organism>
<protein>
    <recommendedName>
        <fullName evidence="3">DUF3800 domain-containing protein</fullName>
    </recommendedName>
</protein>
<accession>C3PE83</accession>
<evidence type="ECO:0008006" key="3">
    <source>
        <dbReference type="Google" id="ProtNLM"/>
    </source>
</evidence>
<dbReference type="STRING" id="548476.cauri_0012"/>
<dbReference type="AlphaFoldDB" id="C3PE83"/>
<dbReference type="KEGG" id="car:cauri_0012"/>
<name>C3PE83_CORA7</name>
<dbReference type="Proteomes" id="UP000002077">
    <property type="component" value="Chromosome"/>
</dbReference>
<dbReference type="eggNOG" id="ENOG5032SDR">
    <property type="taxonomic scope" value="Bacteria"/>
</dbReference>
<evidence type="ECO:0000313" key="1">
    <source>
        <dbReference type="EMBL" id="ACP31611.1"/>
    </source>
</evidence>
<evidence type="ECO:0000313" key="2">
    <source>
        <dbReference type="Proteomes" id="UP000002077"/>
    </source>
</evidence>
<gene>
    <name evidence="1" type="ordered locus">cauri_0012</name>
</gene>
<keyword evidence="2" id="KW-1185">Reference proteome</keyword>